<protein>
    <submittedName>
        <fullName evidence="1">Uncharacterized protein</fullName>
    </submittedName>
</protein>
<evidence type="ECO:0000313" key="1">
    <source>
        <dbReference type="EMBL" id="MFL9839188.1"/>
    </source>
</evidence>
<dbReference type="PROSITE" id="PS51257">
    <property type="entry name" value="PROKAR_LIPOPROTEIN"/>
    <property type="match status" value="1"/>
</dbReference>
<reference evidence="1 2" key="1">
    <citation type="submission" date="2024-06" db="EMBL/GenBank/DDBJ databases">
        <authorList>
            <person name="Kaempfer P."/>
            <person name="Viver T."/>
        </authorList>
    </citation>
    <scope>NUCLEOTIDE SEQUENCE [LARGE SCALE GENOMIC DNA]</scope>
    <source>
        <strain evidence="1 2">ST-75</strain>
    </source>
</reference>
<dbReference type="Proteomes" id="UP001629059">
    <property type="component" value="Unassembled WGS sequence"/>
</dbReference>
<dbReference type="RefSeq" id="WP_408076135.1">
    <property type="nucleotide sequence ID" value="NZ_JBELQB010000016.1"/>
</dbReference>
<gene>
    <name evidence="1" type="ORF">ABS768_16905</name>
</gene>
<accession>A0ABW8YG47</accession>
<dbReference type="EMBL" id="JBELQB010000016">
    <property type="protein sequence ID" value="MFL9839188.1"/>
    <property type="molecule type" value="Genomic_DNA"/>
</dbReference>
<proteinExistence type="predicted"/>
<sequence>MNRIVILLAVFALYSCKRDTKTESDANGNEATTQIEQTVAEGSVHDDNQDLNTDADSPHTKLTMAAEQFILDKPTVIVVALNSNQINDLKKEIGEDNFYTLADENMLYHDAVTSRMDSLKIDIKYTQKNVIYINKGEQRQVIVKEADFPLYAYFYFDGKNVTRTDALKLMDKK</sequence>
<keyword evidence="2" id="KW-1185">Reference proteome</keyword>
<evidence type="ECO:0000313" key="2">
    <source>
        <dbReference type="Proteomes" id="UP001629059"/>
    </source>
</evidence>
<name>A0ABW8YG47_9FLAO</name>
<comment type="caution">
    <text evidence="1">The sequence shown here is derived from an EMBL/GenBank/DDBJ whole genome shotgun (WGS) entry which is preliminary data.</text>
</comment>
<organism evidence="1 2">
    <name type="scientific">Flavobacterium rhizophilum</name>
    <dbReference type="NCBI Taxonomy" id="3163296"/>
    <lineage>
        <taxon>Bacteria</taxon>
        <taxon>Pseudomonadati</taxon>
        <taxon>Bacteroidota</taxon>
        <taxon>Flavobacteriia</taxon>
        <taxon>Flavobacteriales</taxon>
        <taxon>Flavobacteriaceae</taxon>
        <taxon>Flavobacterium</taxon>
    </lineage>
</organism>